<reference evidence="3 4" key="1">
    <citation type="submission" date="2016-10" db="EMBL/GenBank/DDBJ databases">
        <authorList>
            <person name="de Groot N.N."/>
        </authorList>
    </citation>
    <scope>NUCLEOTIDE SEQUENCE [LARGE SCALE GENOMIC DNA]</scope>
    <source>
        <strain evidence="3 4">DSM 21668</strain>
    </source>
</reference>
<dbReference type="PANTHER" id="PTHR43586">
    <property type="entry name" value="CYSTEINE DESULFURASE"/>
    <property type="match status" value="1"/>
</dbReference>
<dbReference type="InterPro" id="IPR015421">
    <property type="entry name" value="PyrdxlP-dep_Trfase_major"/>
</dbReference>
<dbReference type="InterPro" id="IPR000192">
    <property type="entry name" value="Aminotrans_V_dom"/>
</dbReference>
<feature type="domain" description="Aminotransferase class V" evidence="2">
    <location>
        <begin position="54"/>
        <end position="216"/>
    </location>
</feature>
<proteinExistence type="predicted"/>
<keyword evidence="4" id="KW-1185">Reference proteome</keyword>
<sequence length="380" mass="42201">MLTCQKHLFSLPDDVHYLNGASMSPLPKPVEEAGIAGLLRKSRPYEITPSAYFEGVDRVKALFARLINGTADRVAVIPSVSYGMAVVARNLRAHPGQHILLIEGEFPSDYYAWEDVCRTKELTIRTIADPKQNRGPEWNRRILEAISAETALVVLAPVNWSDGLLFDVAAIGKRCRETDTLFVLDGTQCVGAFPVDIAAAHADALVVAGYKWLMSAYSLGLAWYGPAFDGGDPIEYSWINRKGAQDFRLLMDYTSEYREGASRYSMGEQSNFIQIPMLEAGLQLLLSWTPEGVQSYCHELVGAETDTWISLGYEIEEAGHRAAHLFGLKHPTLSMDRLREALGRHRVYISTRGTTLRVAPHVYNTPEDIQALTQALTEAI</sequence>
<dbReference type="AlphaFoldDB" id="A0A1G9PKY5"/>
<dbReference type="InterPro" id="IPR015424">
    <property type="entry name" value="PyrdxlP-dep_Trfase"/>
</dbReference>
<dbReference type="EMBL" id="FNGS01000004">
    <property type="protein sequence ID" value="SDL98867.1"/>
    <property type="molecule type" value="Genomic_DNA"/>
</dbReference>
<dbReference type="Pfam" id="PF00266">
    <property type="entry name" value="Aminotran_5"/>
    <property type="match status" value="1"/>
</dbReference>
<accession>A0A1G9PKY5</accession>
<dbReference type="OrthoDB" id="513408at2"/>
<dbReference type="Gene3D" id="3.90.1150.10">
    <property type="entry name" value="Aspartate Aminotransferase, domain 1"/>
    <property type="match status" value="1"/>
</dbReference>
<evidence type="ECO:0000313" key="4">
    <source>
        <dbReference type="Proteomes" id="UP000198901"/>
    </source>
</evidence>
<dbReference type="RefSeq" id="WP_093201725.1">
    <property type="nucleotide sequence ID" value="NZ_FNGS01000004.1"/>
</dbReference>
<dbReference type="SUPFAM" id="SSF53383">
    <property type="entry name" value="PLP-dependent transferases"/>
    <property type="match status" value="1"/>
</dbReference>
<evidence type="ECO:0000256" key="1">
    <source>
        <dbReference type="ARBA" id="ARBA00022898"/>
    </source>
</evidence>
<keyword evidence="3" id="KW-0456">Lyase</keyword>
<dbReference type="PANTHER" id="PTHR43586:SF15">
    <property type="entry name" value="BLR3095 PROTEIN"/>
    <property type="match status" value="1"/>
</dbReference>
<name>A0A1G9PKY5_9BACT</name>
<dbReference type="InterPro" id="IPR015422">
    <property type="entry name" value="PyrdxlP-dep_Trfase_small"/>
</dbReference>
<protein>
    <submittedName>
        <fullName evidence="3">Selenocysteine lyase/Cysteine desulfurase</fullName>
    </submittedName>
</protein>
<dbReference type="GO" id="GO:0016829">
    <property type="term" value="F:lyase activity"/>
    <property type="evidence" value="ECO:0007669"/>
    <property type="project" value="UniProtKB-KW"/>
</dbReference>
<evidence type="ECO:0000313" key="3">
    <source>
        <dbReference type="EMBL" id="SDL98867.1"/>
    </source>
</evidence>
<organism evidence="3 4">
    <name type="scientific">Siphonobacter aquaeclarae</name>
    <dbReference type="NCBI Taxonomy" id="563176"/>
    <lineage>
        <taxon>Bacteria</taxon>
        <taxon>Pseudomonadati</taxon>
        <taxon>Bacteroidota</taxon>
        <taxon>Cytophagia</taxon>
        <taxon>Cytophagales</taxon>
        <taxon>Cytophagaceae</taxon>
        <taxon>Siphonobacter</taxon>
    </lineage>
</organism>
<keyword evidence="1" id="KW-0663">Pyridoxal phosphate</keyword>
<gene>
    <name evidence="3" type="ORF">SAMN04488090_2204</name>
</gene>
<dbReference type="Proteomes" id="UP000198901">
    <property type="component" value="Unassembled WGS sequence"/>
</dbReference>
<evidence type="ECO:0000259" key="2">
    <source>
        <dbReference type="Pfam" id="PF00266"/>
    </source>
</evidence>
<dbReference type="Gene3D" id="3.40.640.10">
    <property type="entry name" value="Type I PLP-dependent aspartate aminotransferase-like (Major domain)"/>
    <property type="match status" value="1"/>
</dbReference>
<dbReference type="STRING" id="563176.SAMN04488090_2204"/>